<dbReference type="Gene3D" id="3.40.50.2000">
    <property type="entry name" value="Glycogen Phosphorylase B"/>
    <property type="match status" value="2"/>
</dbReference>
<dbReference type="AlphaFoldDB" id="A0A5S9Q3D8"/>
<dbReference type="GO" id="GO:0016758">
    <property type="term" value="F:hexosyltransferase activity"/>
    <property type="evidence" value="ECO:0007669"/>
    <property type="project" value="TreeGrafter"/>
</dbReference>
<gene>
    <name evidence="3" type="primary">pimB</name>
    <name evidence="3" type="ORF">IHBHHGIJ_03321</name>
    <name evidence="4" type="ORF">KFEGEMFD_03534</name>
</gene>
<keyword evidence="3" id="KW-0328">Glycosyltransferase</keyword>
<feature type="domain" description="Glycosyltransferase subfamily 4-like N-terminal" evidence="2">
    <location>
        <begin position="18"/>
        <end position="171"/>
    </location>
</feature>
<dbReference type="SUPFAM" id="SSF53756">
    <property type="entry name" value="UDP-Glycosyltransferase/glycogen phosphorylase"/>
    <property type="match status" value="1"/>
</dbReference>
<evidence type="ECO:0000313" key="5">
    <source>
        <dbReference type="Proteomes" id="UP000435877"/>
    </source>
</evidence>
<dbReference type="EMBL" id="CACSIK010000003">
    <property type="protein sequence ID" value="CAA0111647.1"/>
    <property type="molecule type" value="Genomic_DNA"/>
</dbReference>
<dbReference type="Pfam" id="PF00534">
    <property type="entry name" value="Glycos_transf_1"/>
    <property type="match status" value="1"/>
</dbReference>
<dbReference type="Proteomes" id="UP000435877">
    <property type="component" value="Unassembled WGS sequence"/>
</dbReference>
<dbReference type="CDD" id="cd03801">
    <property type="entry name" value="GT4_PimA-like"/>
    <property type="match status" value="1"/>
</dbReference>
<protein>
    <submittedName>
        <fullName evidence="3">GDP-mannose-dependent alpha-(1-6)-phosphatidylinositol monomannoside mannosyltransferase</fullName>
        <ecNumber evidence="3">2.4.1.346</ecNumber>
    </submittedName>
</protein>
<dbReference type="EC" id="2.4.1.346" evidence="3"/>
<dbReference type="EMBL" id="CACSIM010000006">
    <property type="protein sequence ID" value="CAA0118738.1"/>
    <property type="molecule type" value="Genomic_DNA"/>
</dbReference>
<keyword evidence="3" id="KW-0808">Transferase</keyword>
<name>A0A5S9Q3D8_9GAMM</name>
<accession>A0A5S9Q3D8</accession>
<dbReference type="InterPro" id="IPR028098">
    <property type="entry name" value="Glyco_trans_4-like_N"/>
</dbReference>
<dbReference type="OrthoDB" id="4611853at2"/>
<evidence type="ECO:0000313" key="4">
    <source>
        <dbReference type="EMBL" id="CAA0118738.1"/>
    </source>
</evidence>
<dbReference type="InterPro" id="IPR050194">
    <property type="entry name" value="Glycosyltransferase_grp1"/>
</dbReference>
<feature type="domain" description="Glycosyl transferase family 1" evidence="1">
    <location>
        <begin position="188"/>
        <end position="353"/>
    </location>
</feature>
<dbReference type="Proteomes" id="UP000439591">
    <property type="component" value="Unassembled WGS sequence"/>
</dbReference>
<dbReference type="InterPro" id="IPR001296">
    <property type="entry name" value="Glyco_trans_1"/>
</dbReference>
<dbReference type="PANTHER" id="PTHR45947:SF3">
    <property type="entry name" value="SULFOQUINOVOSYL TRANSFERASE SQD2"/>
    <property type="match status" value="1"/>
</dbReference>
<organism evidence="3 5">
    <name type="scientific">Zhongshania aliphaticivorans</name>
    <dbReference type="NCBI Taxonomy" id="1470434"/>
    <lineage>
        <taxon>Bacteria</taxon>
        <taxon>Pseudomonadati</taxon>
        <taxon>Pseudomonadota</taxon>
        <taxon>Gammaproteobacteria</taxon>
        <taxon>Cellvibrionales</taxon>
        <taxon>Spongiibacteraceae</taxon>
        <taxon>Zhongshania</taxon>
    </lineage>
</organism>
<evidence type="ECO:0000259" key="2">
    <source>
        <dbReference type="Pfam" id="PF13439"/>
    </source>
</evidence>
<evidence type="ECO:0000313" key="6">
    <source>
        <dbReference type="Proteomes" id="UP000439591"/>
    </source>
</evidence>
<evidence type="ECO:0000259" key="1">
    <source>
        <dbReference type="Pfam" id="PF00534"/>
    </source>
</evidence>
<evidence type="ECO:0000313" key="3">
    <source>
        <dbReference type="EMBL" id="CAA0111647.1"/>
    </source>
</evidence>
<sequence length="375" mass="41430">MQAVNILINTQNFPPEAGGIQNYMYELANALHHLGHNVRVICDTHATAGQQEFDASQPFSIERINGPKLIRRFRKAQRITRYLRGTNPTLLICDSWKSLELLQLEKRHLLACVCIAHGMEFPKQTTAKKQKRISNTLLTATHILANSKFTASRIHPYVENTSNIQILHPGVGQAHPPSEDDVTKITQLIANRSPVLLTVGRLEERKGQDKIIEILPKLLQDHPQLLYVIAGNGPLQGTLINRTEELGIVDHVIFCGRVSDGQRTALLQKADLFAMPCRAVGDSVEGFGIVYIEAAMLALPSLAGRIGGAGDAVIDGHTGLLCDGDNENDIYQSITKMLNDKQALKVMGQNAQHRAQTELQWEQIANRLLALSTNS</sequence>
<dbReference type="PANTHER" id="PTHR45947">
    <property type="entry name" value="SULFOQUINOVOSYL TRANSFERASE SQD2"/>
    <property type="match status" value="1"/>
</dbReference>
<keyword evidence="5" id="KW-1185">Reference proteome</keyword>
<reference evidence="5 6" key="1">
    <citation type="submission" date="2019-11" db="EMBL/GenBank/DDBJ databases">
        <authorList>
            <person name="Holert J."/>
        </authorList>
    </citation>
    <scope>NUCLEOTIDE SEQUENCE [LARGE SCALE GENOMIC DNA]</scope>
    <source>
        <strain evidence="4">BC3_2A</strain>
        <strain evidence="3">SB11_1A</strain>
    </source>
</reference>
<dbReference type="RefSeq" id="WP_159270088.1">
    <property type="nucleotide sequence ID" value="NZ_CACSIK010000003.1"/>
</dbReference>
<dbReference type="Pfam" id="PF13439">
    <property type="entry name" value="Glyco_transf_4"/>
    <property type="match status" value="1"/>
</dbReference>
<proteinExistence type="predicted"/>